<reference evidence="2" key="1">
    <citation type="submission" date="2020-02" db="EMBL/GenBank/DDBJ databases">
        <authorList>
            <person name="Meier V. D."/>
        </authorList>
    </citation>
    <scope>NUCLEOTIDE SEQUENCE</scope>
    <source>
        <strain evidence="2">AVDCRST_MAG67</strain>
    </source>
</reference>
<dbReference type="EMBL" id="CADCVQ010000066">
    <property type="protein sequence ID" value="CAA9493064.1"/>
    <property type="molecule type" value="Genomic_DNA"/>
</dbReference>
<gene>
    <name evidence="2" type="ORF">AVDCRST_MAG67-1467</name>
</gene>
<sequence>CACRAQPRTSTRTARRRAGVAATHSSAPTSASLPRTSRCSSKSCTADLDTKIPPARR</sequence>
<feature type="compositionally biased region" description="Low complexity" evidence="1">
    <location>
        <begin position="19"/>
        <end position="32"/>
    </location>
</feature>
<proteinExistence type="predicted"/>
<organism evidence="2">
    <name type="scientific">uncultured Solirubrobacteraceae bacterium</name>
    <dbReference type="NCBI Taxonomy" id="1162706"/>
    <lineage>
        <taxon>Bacteria</taxon>
        <taxon>Bacillati</taxon>
        <taxon>Actinomycetota</taxon>
        <taxon>Thermoleophilia</taxon>
        <taxon>Solirubrobacterales</taxon>
        <taxon>Solirubrobacteraceae</taxon>
        <taxon>environmental samples</taxon>
    </lineage>
</organism>
<evidence type="ECO:0000256" key="1">
    <source>
        <dbReference type="SAM" id="MobiDB-lite"/>
    </source>
</evidence>
<feature type="compositionally biased region" description="Polar residues" evidence="1">
    <location>
        <begin position="33"/>
        <end position="44"/>
    </location>
</feature>
<feature type="non-terminal residue" evidence="2">
    <location>
        <position position="57"/>
    </location>
</feature>
<evidence type="ECO:0000313" key="2">
    <source>
        <dbReference type="EMBL" id="CAA9493064.1"/>
    </source>
</evidence>
<protein>
    <submittedName>
        <fullName evidence="2">Uncharacterized protein</fullName>
    </submittedName>
</protein>
<accession>A0A6J4SJ26</accession>
<feature type="region of interest" description="Disordered" evidence="1">
    <location>
        <begin position="1"/>
        <end position="57"/>
    </location>
</feature>
<name>A0A6J4SJ26_9ACTN</name>
<feature type="non-terminal residue" evidence="2">
    <location>
        <position position="1"/>
    </location>
</feature>
<dbReference type="AlphaFoldDB" id="A0A6J4SJ26"/>
<feature type="compositionally biased region" description="Low complexity" evidence="1">
    <location>
        <begin position="1"/>
        <end position="12"/>
    </location>
</feature>